<keyword evidence="3" id="KW-1185">Reference proteome</keyword>
<feature type="compositionally biased region" description="Polar residues" evidence="1">
    <location>
        <begin position="90"/>
        <end position="102"/>
    </location>
</feature>
<accession>M1W0B5</accession>
<evidence type="ECO:0000256" key="1">
    <source>
        <dbReference type="SAM" id="MobiDB-lite"/>
    </source>
</evidence>
<proteinExistence type="predicted"/>
<reference evidence="2 3" key="1">
    <citation type="journal article" date="2013" name="PLoS Genet.">
        <title>Plant-symbiotic fungi as chemical engineers: Multi-genome analysis of the Clavicipitaceae reveals dynamics of alkaloid loci.</title>
        <authorList>
            <person name="Schardl C.L."/>
            <person name="Young C.A."/>
            <person name="Hesse U."/>
            <person name="Amyotte S.G."/>
            <person name="Andreeva K."/>
            <person name="Calie P.J."/>
            <person name="Fleetwood D.J."/>
            <person name="Haws D.C."/>
            <person name="Moore N."/>
            <person name="Oeser B."/>
            <person name="Panaccione D.G."/>
            <person name="Schweri K.K."/>
            <person name="Voisey C.R."/>
            <person name="Farman M.L."/>
            <person name="Jaromczyk J.W."/>
            <person name="Roe B.A."/>
            <person name="O'Sullivan D.M."/>
            <person name="Scott B."/>
            <person name="Tudzynski P."/>
            <person name="An Z."/>
            <person name="Arnaoudova E.G."/>
            <person name="Bullock C.T."/>
            <person name="Charlton N.D."/>
            <person name="Chen L."/>
            <person name="Cox M."/>
            <person name="Dinkins R.D."/>
            <person name="Florea S."/>
            <person name="Glenn A.E."/>
            <person name="Gordon A."/>
            <person name="Gueldener U."/>
            <person name="Harris D.R."/>
            <person name="Hollin W."/>
            <person name="Jaromczyk J."/>
            <person name="Johnson R.D."/>
            <person name="Khan A.K."/>
            <person name="Leistner E."/>
            <person name="Leuchtmann A."/>
            <person name="Li C."/>
            <person name="Liu J."/>
            <person name="Liu J."/>
            <person name="Liu M."/>
            <person name="Mace W."/>
            <person name="Machado C."/>
            <person name="Nagabhyru P."/>
            <person name="Pan J."/>
            <person name="Schmid J."/>
            <person name="Sugawara K."/>
            <person name="Steiner U."/>
            <person name="Takach J.E."/>
            <person name="Tanaka E."/>
            <person name="Webb J.S."/>
            <person name="Wilson E.V."/>
            <person name="Wiseman J.L."/>
            <person name="Yoshida R."/>
            <person name="Zeng Z."/>
        </authorList>
    </citation>
    <scope>NUCLEOTIDE SEQUENCE [LARGE SCALE GENOMIC DNA]</scope>
    <source>
        <strain evidence="2 3">20.1</strain>
    </source>
</reference>
<sequence length="164" mass="17892">MPSFDTKSSGPSSAFGTTHKRVAARRQMQRYSTSADHVSTLQPAVQPTLSGNNSPIPEPRRGPLKPQLIFYDQVSSSNKSRDKNIIATDDFSQSSPKTTNPKTSKFCARQIEILGIAVGDSETGSRIRKDKGAREYGSADAEPRLSPTLTLGLTIDMSALERFF</sequence>
<organism evidence="2 3">
    <name type="scientific">Claviceps purpurea (strain 20.1)</name>
    <name type="common">Ergot fungus</name>
    <name type="synonym">Sphacelia segetum</name>
    <dbReference type="NCBI Taxonomy" id="1111077"/>
    <lineage>
        <taxon>Eukaryota</taxon>
        <taxon>Fungi</taxon>
        <taxon>Dikarya</taxon>
        <taxon>Ascomycota</taxon>
        <taxon>Pezizomycotina</taxon>
        <taxon>Sordariomycetes</taxon>
        <taxon>Hypocreomycetidae</taxon>
        <taxon>Hypocreales</taxon>
        <taxon>Clavicipitaceae</taxon>
        <taxon>Claviceps</taxon>
    </lineage>
</organism>
<evidence type="ECO:0000313" key="2">
    <source>
        <dbReference type="EMBL" id="CCE29161.1"/>
    </source>
</evidence>
<comment type="caution">
    <text evidence="2">The sequence shown here is derived from an EMBL/GenBank/DDBJ whole genome shotgun (WGS) entry which is preliminary data.</text>
</comment>
<feature type="compositionally biased region" description="Polar residues" evidence="1">
    <location>
        <begin position="29"/>
        <end position="55"/>
    </location>
</feature>
<feature type="region of interest" description="Disordered" evidence="1">
    <location>
        <begin position="1"/>
        <end position="102"/>
    </location>
</feature>
<feature type="compositionally biased region" description="Basic residues" evidence="1">
    <location>
        <begin position="18"/>
        <end position="28"/>
    </location>
</feature>
<gene>
    <name evidence="2" type="ORF">CPUR_02852</name>
</gene>
<feature type="compositionally biased region" description="Polar residues" evidence="1">
    <location>
        <begin position="1"/>
        <end position="16"/>
    </location>
</feature>
<evidence type="ECO:0000313" key="3">
    <source>
        <dbReference type="Proteomes" id="UP000016801"/>
    </source>
</evidence>
<dbReference type="AlphaFoldDB" id="M1W0B5"/>
<protein>
    <submittedName>
        <fullName evidence="2">Uncharacterized protein</fullName>
    </submittedName>
</protein>
<dbReference type="VEuPathDB" id="FungiDB:CPUR_02852"/>
<name>M1W0B5_CLAP2</name>
<dbReference type="Proteomes" id="UP000016801">
    <property type="component" value="Unassembled WGS sequence"/>
</dbReference>
<dbReference type="EMBL" id="CAGA01000012">
    <property type="protein sequence ID" value="CCE29161.1"/>
    <property type="molecule type" value="Genomic_DNA"/>
</dbReference>
<dbReference type="HOGENOM" id="CLU_1618837_0_0_1"/>